<evidence type="ECO:0000313" key="3">
    <source>
        <dbReference type="Proteomes" id="UP000002943"/>
    </source>
</evidence>
<dbReference type="Proteomes" id="UP000002943">
    <property type="component" value="Unassembled WGS sequence"/>
</dbReference>
<keyword evidence="1" id="KW-0472">Membrane</keyword>
<keyword evidence="1" id="KW-0812">Transmembrane</keyword>
<gene>
    <name evidence="2" type="ORF">VIBC2010_05354</name>
</gene>
<name>E3BKJ0_9VIBR</name>
<feature type="transmembrane region" description="Helical" evidence="1">
    <location>
        <begin position="24"/>
        <end position="47"/>
    </location>
</feature>
<reference evidence="2 3" key="1">
    <citation type="journal article" date="2012" name="Int. J. Syst. Evol. Microbiol.">
        <title>Vibrio caribbeanicus sp. nov., isolated from the marine sponge Scleritoderma cyanea.</title>
        <authorList>
            <person name="Hoffmann M."/>
            <person name="Monday S.R."/>
            <person name="Allard M.W."/>
            <person name="Strain E.A."/>
            <person name="Whittaker P."/>
            <person name="Naum M."/>
            <person name="McCarthy P.J."/>
            <person name="Lopez J.V."/>
            <person name="Fischer M."/>
            <person name="Brown E.W."/>
        </authorList>
    </citation>
    <scope>NUCLEOTIDE SEQUENCE [LARGE SCALE GENOMIC DNA]</scope>
    <source>
        <strain evidence="2 3">ATCC BAA-2122</strain>
    </source>
</reference>
<keyword evidence="1" id="KW-1133">Transmembrane helix</keyword>
<accession>E3BKJ0</accession>
<feature type="transmembrane region" description="Helical" evidence="1">
    <location>
        <begin position="94"/>
        <end position="112"/>
    </location>
</feature>
<comment type="caution">
    <text evidence="2">The sequence shown here is derived from an EMBL/GenBank/DDBJ whole genome shotgun (WGS) entry which is preliminary data.</text>
</comment>
<proteinExistence type="predicted"/>
<sequence>MSIRYREIHRAEIKRLLYSRVKRTWNSLLVTYASSLVLIIGGADLIFESSGVSAAIILGLLCQLMGVGFFFVYKSLARSFKRSGYAREWLSSKNMMVVCLIIVVSDLFQVIFQNQQVIILAFGTSITWAYANWKLRINIKPLWRIYYYKEARIYLRQCYNKPLEKNV</sequence>
<evidence type="ECO:0000256" key="1">
    <source>
        <dbReference type="SAM" id="Phobius"/>
    </source>
</evidence>
<feature type="transmembrane region" description="Helical" evidence="1">
    <location>
        <begin position="118"/>
        <end position="135"/>
    </location>
</feature>
<protein>
    <submittedName>
        <fullName evidence="2">Uncharacterized protein</fullName>
    </submittedName>
</protein>
<feature type="transmembrane region" description="Helical" evidence="1">
    <location>
        <begin position="53"/>
        <end position="73"/>
    </location>
</feature>
<organism evidence="2 3">
    <name type="scientific">Vibrio caribbeanicus ATCC BAA-2122</name>
    <dbReference type="NCBI Taxonomy" id="796620"/>
    <lineage>
        <taxon>Bacteria</taxon>
        <taxon>Pseudomonadati</taxon>
        <taxon>Pseudomonadota</taxon>
        <taxon>Gammaproteobacteria</taxon>
        <taxon>Vibrionales</taxon>
        <taxon>Vibrionaceae</taxon>
        <taxon>Vibrio</taxon>
    </lineage>
</organism>
<dbReference type="EMBL" id="AEIU01000074">
    <property type="protein sequence ID" value="EFP96575.1"/>
    <property type="molecule type" value="Genomic_DNA"/>
</dbReference>
<evidence type="ECO:0000313" key="2">
    <source>
        <dbReference type="EMBL" id="EFP96575.1"/>
    </source>
</evidence>
<dbReference type="AlphaFoldDB" id="E3BKJ0"/>
<keyword evidence="3" id="KW-1185">Reference proteome</keyword>